<dbReference type="RefSeq" id="WP_237261088.1">
    <property type="nucleotide sequence ID" value="NZ_AP024202.1"/>
</dbReference>
<dbReference type="InterPro" id="IPR030391">
    <property type="entry name" value="MeTrfase_TrmA_CS"/>
</dbReference>
<comment type="similarity">
    <text evidence="6">Belongs to the class I-like SAM-binding methyltransferase superfamily. RNA M5U methyltransferase family.</text>
</comment>
<keyword evidence="9" id="KW-1185">Reference proteome</keyword>
<dbReference type="InterPro" id="IPR012340">
    <property type="entry name" value="NA-bd_OB-fold"/>
</dbReference>
<evidence type="ECO:0000259" key="7">
    <source>
        <dbReference type="PROSITE" id="PS50926"/>
    </source>
</evidence>
<dbReference type="InterPro" id="IPR010280">
    <property type="entry name" value="U5_MeTrfase_fam"/>
</dbReference>
<dbReference type="Gene3D" id="2.40.50.1070">
    <property type="match status" value="2"/>
</dbReference>
<dbReference type="PROSITE" id="PS51687">
    <property type="entry name" value="SAM_MT_RNA_M5U"/>
    <property type="match status" value="1"/>
</dbReference>
<dbReference type="CDD" id="cd02440">
    <property type="entry name" value="AdoMet_MTases"/>
    <property type="match status" value="1"/>
</dbReference>
<dbReference type="PROSITE" id="PS50926">
    <property type="entry name" value="TRAM"/>
    <property type="match status" value="1"/>
</dbReference>
<sequence>MHANNPTFEAIEIERLTHDGRGVARINGKTVFVADTVPGDIISLKITKQQDKFDEADLIQIQTPSNDRTTPFCELYEQCGGCQLQHMSIDAQRRWKAENFITQLTKAVNSKQCEITPPLCGADQAYRRRARFGLAISKKDKVARLGFREKQSNELIDVAQCPVLTPALNQALQEQRPRLLESASRAYKEITLVEADNGVFTTNSSEDTVINMQPHYEIEGLTLNFPADGFVQVNSQQNKQMVAQAIQWLELDTGKHKVLDLFCGVGNFTLPIAKQAKKVTGIEGLAELVDSATTNAKNNQLNNTEFFKANLFEACEKLPWFREQKYHRVLLDPGRQGAFEISKKLHLLKAEIIVYVSCNASTLIRDVQELEKQGYQLTKAGLIDMFPHTTHTEVMVQLKKSKKPKPKKANIFRF</sequence>
<dbReference type="Pfam" id="PF05958">
    <property type="entry name" value="tRNA_U5-meth_tr"/>
    <property type="match status" value="1"/>
</dbReference>
<feature type="binding site" evidence="6">
    <location>
        <position position="262"/>
    </location>
    <ligand>
        <name>S-adenosyl-L-methionine</name>
        <dbReference type="ChEBI" id="CHEBI:59789"/>
    </ligand>
</feature>
<dbReference type="PROSITE" id="PS01231">
    <property type="entry name" value="TRMA_2"/>
    <property type="match status" value="1"/>
</dbReference>
<feature type="binding site" evidence="6">
    <location>
        <position position="232"/>
    </location>
    <ligand>
        <name>S-adenosyl-L-methionine</name>
        <dbReference type="ChEBI" id="CHEBI:59789"/>
    </ligand>
</feature>
<dbReference type="PANTHER" id="PTHR11061">
    <property type="entry name" value="RNA M5U METHYLTRANSFERASE"/>
    <property type="match status" value="1"/>
</dbReference>
<dbReference type="InterPro" id="IPR029063">
    <property type="entry name" value="SAM-dependent_MTases_sf"/>
</dbReference>
<dbReference type="PANTHER" id="PTHR11061:SF49">
    <property type="entry name" value="23S RRNA (URACIL(1939)-C(5))-METHYLTRANSFERASE RLMD"/>
    <property type="match status" value="1"/>
</dbReference>
<dbReference type="NCBIfam" id="TIGR00479">
    <property type="entry name" value="rumA"/>
    <property type="match status" value="1"/>
</dbReference>
<protein>
    <submittedName>
        <fullName evidence="8">23S rRNA (Uracil(1939)-C(5))-methyltransferase RlmD</fullName>
    </submittedName>
</protein>
<keyword evidence="1" id="KW-0004">4Fe-4S</keyword>
<keyword evidence="1" id="KW-0408">Iron</keyword>
<evidence type="ECO:0000256" key="3">
    <source>
        <dbReference type="ARBA" id="ARBA00022679"/>
    </source>
</evidence>
<dbReference type="Gene3D" id="3.40.50.150">
    <property type="entry name" value="Vaccinia Virus protein VP39"/>
    <property type="match status" value="2"/>
</dbReference>
<accession>A0ABN6CXP3</accession>
<keyword evidence="3 6" id="KW-0808">Transferase</keyword>
<evidence type="ECO:0000256" key="5">
    <source>
        <dbReference type="ARBA" id="ARBA00023014"/>
    </source>
</evidence>
<dbReference type="SUPFAM" id="SSF53335">
    <property type="entry name" value="S-adenosyl-L-methionine-dependent methyltransferases"/>
    <property type="match status" value="1"/>
</dbReference>
<evidence type="ECO:0000256" key="6">
    <source>
        <dbReference type="PROSITE-ProRule" id="PRU01024"/>
    </source>
</evidence>
<evidence type="ECO:0000256" key="1">
    <source>
        <dbReference type="ARBA" id="ARBA00022485"/>
    </source>
</evidence>
<feature type="binding site" evidence="6">
    <location>
        <position position="283"/>
    </location>
    <ligand>
        <name>S-adenosyl-L-methionine</name>
        <dbReference type="ChEBI" id="CHEBI:59789"/>
    </ligand>
</feature>
<dbReference type="InterPro" id="IPR002792">
    <property type="entry name" value="TRAM_dom"/>
</dbReference>
<feature type="binding site" evidence="6">
    <location>
        <position position="332"/>
    </location>
    <ligand>
        <name>S-adenosyl-L-methionine</name>
        <dbReference type="ChEBI" id="CHEBI:59789"/>
    </ligand>
</feature>
<dbReference type="Pfam" id="PF01938">
    <property type="entry name" value="TRAM"/>
    <property type="match status" value="1"/>
</dbReference>
<evidence type="ECO:0000256" key="2">
    <source>
        <dbReference type="ARBA" id="ARBA00022603"/>
    </source>
</evidence>
<feature type="domain" description="TRAM" evidence="7">
    <location>
        <begin position="1"/>
        <end position="60"/>
    </location>
</feature>
<reference evidence="8" key="1">
    <citation type="journal article" date="2022" name="Arch. Microbiol.">
        <title>Thiomicrorhabdus immobilis sp. nov., a mesophilic sulfur-oxidizing bacterium isolated from sediment of a brackish lake in northern Japan.</title>
        <authorList>
            <person name="Kojima H."/>
            <person name="Mochizuki J."/>
            <person name="Kanda M."/>
            <person name="Watanabe T."/>
            <person name="Fukui M."/>
        </authorList>
    </citation>
    <scope>NUCLEOTIDE SEQUENCE</scope>
    <source>
        <strain evidence="8">Am19</strain>
    </source>
</reference>
<evidence type="ECO:0000313" key="8">
    <source>
        <dbReference type="EMBL" id="BCN93741.1"/>
    </source>
</evidence>
<dbReference type="Proteomes" id="UP001054820">
    <property type="component" value="Chromosome"/>
</dbReference>
<proteinExistence type="inferred from homology"/>
<gene>
    <name evidence="8" type="primary">rlmD</name>
    <name evidence="8" type="ORF">THMIRHAM_15260</name>
</gene>
<evidence type="ECO:0000313" key="9">
    <source>
        <dbReference type="Proteomes" id="UP001054820"/>
    </source>
</evidence>
<name>A0ABN6CXP3_9GAMM</name>
<keyword evidence="5" id="KW-0411">Iron-sulfur</keyword>
<keyword evidence="4 6" id="KW-0949">S-adenosyl-L-methionine</keyword>
<dbReference type="EMBL" id="AP024202">
    <property type="protein sequence ID" value="BCN93741.1"/>
    <property type="molecule type" value="Genomic_DNA"/>
</dbReference>
<evidence type="ECO:0000256" key="4">
    <source>
        <dbReference type="ARBA" id="ARBA00022691"/>
    </source>
</evidence>
<dbReference type="Gene3D" id="2.40.50.140">
    <property type="entry name" value="Nucleic acid-binding proteins"/>
    <property type="match status" value="1"/>
</dbReference>
<keyword evidence="2 6" id="KW-0489">Methyltransferase</keyword>
<dbReference type="SUPFAM" id="SSF50249">
    <property type="entry name" value="Nucleic acid-binding proteins"/>
    <property type="match status" value="1"/>
</dbReference>
<keyword evidence="1" id="KW-0479">Metal-binding</keyword>
<feature type="active site" description="Nucleophile" evidence="6">
    <location>
        <position position="358"/>
    </location>
</feature>
<organism evidence="8 9">
    <name type="scientific">Thiomicrorhabdus immobilis</name>
    <dbReference type="NCBI Taxonomy" id="2791037"/>
    <lineage>
        <taxon>Bacteria</taxon>
        <taxon>Pseudomonadati</taxon>
        <taxon>Pseudomonadota</taxon>
        <taxon>Gammaproteobacteria</taxon>
        <taxon>Thiotrichales</taxon>
        <taxon>Piscirickettsiaceae</taxon>
        <taxon>Thiomicrorhabdus</taxon>
    </lineage>
</organism>